<sequence length="256" mass="28156">MEEKKTGRRVPAAEGAARLLQVALQAIMQGELDATLGYDRSQRRHLETGEKNFRNGYSARTLRTAFGPVPLAVPRDRGGAYAPRILSRYARDARGLEEKLLFLFAQDADTETFAGQVCALYETPPSAEEMRHITAHLLPAVRAWQMRRLESNYPFIALEIVREQDGAARTAQMLLGELPDGRREVLGIRLAARPSFRFWVEALADLRARGTAQPPLFCVGGGAGFRQAVRTLFPAAQARRGFAPALGAPEAVATKA</sequence>
<dbReference type="HOGENOM" id="CLU_036805_2_1_9"/>
<reference evidence="7 8" key="1">
    <citation type="submission" date="2010-12" db="EMBL/GenBank/DDBJ databases">
        <title>Complete sequence of Ethanoligenens harbinense YUAN-3.</title>
        <authorList>
            <person name="Lucas S."/>
            <person name="Copeland A."/>
            <person name="Lapidus A."/>
            <person name="Cheng J.-F."/>
            <person name="Bruce D."/>
            <person name="Goodwin L."/>
            <person name="Pitluck S."/>
            <person name="Chertkov O."/>
            <person name="Misra M."/>
            <person name="Detter J.C."/>
            <person name="Han C."/>
            <person name="Tapia R."/>
            <person name="Land M."/>
            <person name="Hauser L."/>
            <person name="Jeffries C."/>
            <person name="Kyrpides N."/>
            <person name="Ivanova N."/>
            <person name="Mikhailova N."/>
            <person name="Wang A."/>
            <person name="Mouttaki H."/>
            <person name="He Z."/>
            <person name="Zhou J."/>
            <person name="Hemme C.L."/>
            <person name="Woyke T."/>
        </authorList>
    </citation>
    <scope>NUCLEOTIDE SEQUENCE [LARGE SCALE GENOMIC DNA]</scope>
    <source>
        <strain evidence="8">DSM 18485 / JCM 12961 / CGMCC 1.5033 / YUAN-3</strain>
    </source>
</reference>
<dbReference type="InterPro" id="IPR001207">
    <property type="entry name" value="Transposase_mutator"/>
</dbReference>
<dbReference type="GO" id="GO:0006313">
    <property type="term" value="P:DNA transposition"/>
    <property type="evidence" value="ECO:0007669"/>
    <property type="project" value="UniProtKB-UniRule"/>
</dbReference>
<dbReference type="EMBL" id="CP002400">
    <property type="protein sequence ID" value="ADU28220.1"/>
    <property type="molecule type" value="Genomic_DNA"/>
</dbReference>
<evidence type="ECO:0000256" key="3">
    <source>
        <dbReference type="ARBA" id="ARBA00022578"/>
    </source>
</evidence>
<dbReference type="PANTHER" id="PTHR33217">
    <property type="entry name" value="TRANSPOSASE FOR INSERTION SEQUENCE ELEMENT IS1081"/>
    <property type="match status" value="1"/>
</dbReference>
<gene>
    <name evidence="7" type="ordered locus">Ethha_2727</name>
</gene>
<keyword evidence="5 6" id="KW-0233">DNA recombination</keyword>
<dbReference type="STRING" id="663278.Ethha_2727"/>
<comment type="similarity">
    <text evidence="2 6">Belongs to the transposase mutator family.</text>
</comment>
<dbReference type="Proteomes" id="UP000001551">
    <property type="component" value="Chromosome"/>
</dbReference>
<evidence type="ECO:0000256" key="2">
    <source>
        <dbReference type="ARBA" id="ARBA00010961"/>
    </source>
</evidence>
<evidence type="ECO:0000256" key="4">
    <source>
        <dbReference type="ARBA" id="ARBA00023125"/>
    </source>
</evidence>
<dbReference type="AlphaFoldDB" id="E6U7U7"/>
<keyword evidence="8" id="KW-1185">Reference proteome</keyword>
<dbReference type="GO" id="GO:0004803">
    <property type="term" value="F:transposase activity"/>
    <property type="evidence" value="ECO:0007669"/>
    <property type="project" value="UniProtKB-UniRule"/>
</dbReference>
<organism evidence="7 8">
    <name type="scientific">Ethanoligenens harbinense (strain DSM 18485 / JCM 12961 / CGMCC 1.5033 / YUAN-3)</name>
    <dbReference type="NCBI Taxonomy" id="663278"/>
    <lineage>
        <taxon>Bacteria</taxon>
        <taxon>Bacillati</taxon>
        <taxon>Bacillota</taxon>
        <taxon>Clostridia</taxon>
        <taxon>Eubacteriales</taxon>
        <taxon>Oscillospiraceae</taxon>
        <taxon>Ethanoligenens</taxon>
    </lineage>
</organism>
<evidence type="ECO:0000256" key="5">
    <source>
        <dbReference type="ARBA" id="ARBA00023172"/>
    </source>
</evidence>
<name>E6U7U7_ETHHY</name>
<dbReference type="KEGG" id="eha:Ethha_2727"/>
<proteinExistence type="inferred from homology"/>
<dbReference type="Pfam" id="PF00872">
    <property type="entry name" value="Transposase_mut"/>
    <property type="match status" value="1"/>
</dbReference>
<evidence type="ECO:0000313" key="7">
    <source>
        <dbReference type="EMBL" id="ADU28220.1"/>
    </source>
</evidence>
<evidence type="ECO:0000256" key="1">
    <source>
        <dbReference type="ARBA" id="ARBA00002190"/>
    </source>
</evidence>
<dbReference type="eggNOG" id="COG3328">
    <property type="taxonomic scope" value="Bacteria"/>
</dbReference>
<dbReference type="RefSeq" id="WP_013486563.1">
    <property type="nucleotide sequence ID" value="NC_014828.1"/>
</dbReference>
<dbReference type="GO" id="GO:0003677">
    <property type="term" value="F:DNA binding"/>
    <property type="evidence" value="ECO:0007669"/>
    <property type="project" value="UniProtKB-UniRule"/>
</dbReference>
<protein>
    <recommendedName>
        <fullName evidence="6">Mutator family transposase</fullName>
    </recommendedName>
</protein>
<accession>E6U7U7</accession>
<dbReference type="PANTHER" id="PTHR33217:SF8">
    <property type="entry name" value="MUTATOR FAMILY TRANSPOSASE"/>
    <property type="match status" value="1"/>
</dbReference>
<evidence type="ECO:0000256" key="6">
    <source>
        <dbReference type="RuleBase" id="RU365089"/>
    </source>
</evidence>
<comment type="function">
    <text evidence="1 6">Required for the transposition of the insertion element.</text>
</comment>
<keyword evidence="3 6" id="KW-0815">Transposition</keyword>
<keyword evidence="6" id="KW-0814">Transposable element</keyword>
<keyword evidence="4 6" id="KW-0238">DNA-binding</keyword>
<evidence type="ECO:0000313" key="8">
    <source>
        <dbReference type="Proteomes" id="UP000001551"/>
    </source>
</evidence>